<dbReference type="AlphaFoldDB" id="A0A8J3YBC3"/>
<protein>
    <submittedName>
        <fullName evidence="3">Uncharacterized protein</fullName>
    </submittedName>
</protein>
<dbReference type="PANTHER" id="PTHR42794:SF1">
    <property type="entry name" value="HEMIN IMPORT ATP-BINDING PROTEIN HMUV"/>
    <property type="match status" value="1"/>
</dbReference>
<evidence type="ECO:0000256" key="2">
    <source>
        <dbReference type="ARBA" id="ARBA00022967"/>
    </source>
</evidence>
<organism evidence="3 4">
    <name type="scientific">Spirilliplanes yamanashiensis</name>
    <dbReference type="NCBI Taxonomy" id="42233"/>
    <lineage>
        <taxon>Bacteria</taxon>
        <taxon>Bacillati</taxon>
        <taxon>Actinomycetota</taxon>
        <taxon>Actinomycetes</taxon>
        <taxon>Micromonosporales</taxon>
        <taxon>Micromonosporaceae</taxon>
        <taxon>Spirilliplanes</taxon>
    </lineage>
</organism>
<reference evidence="3" key="1">
    <citation type="submission" date="2021-01" db="EMBL/GenBank/DDBJ databases">
        <title>Whole genome shotgun sequence of Spirilliplanes yamanashiensis NBRC 15828.</title>
        <authorList>
            <person name="Komaki H."/>
            <person name="Tamura T."/>
        </authorList>
    </citation>
    <scope>NUCLEOTIDE SEQUENCE</scope>
    <source>
        <strain evidence="3">NBRC 15828</strain>
    </source>
</reference>
<name>A0A8J3YBC3_9ACTN</name>
<keyword evidence="2" id="KW-1278">Translocase</keyword>
<evidence type="ECO:0000313" key="3">
    <source>
        <dbReference type="EMBL" id="GIJ05581.1"/>
    </source>
</evidence>
<keyword evidence="1" id="KW-0813">Transport</keyword>
<evidence type="ECO:0000313" key="4">
    <source>
        <dbReference type="Proteomes" id="UP000652013"/>
    </source>
</evidence>
<keyword evidence="4" id="KW-1185">Reference proteome</keyword>
<gene>
    <name evidence="3" type="ORF">Sya03_49330</name>
</gene>
<dbReference type="Proteomes" id="UP000652013">
    <property type="component" value="Unassembled WGS sequence"/>
</dbReference>
<dbReference type="EMBL" id="BOOY01000034">
    <property type="protein sequence ID" value="GIJ05581.1"/>
    <property type="molecule type" value="Genomic_DNA"/>
</dbReference>
<dbReference type="PANTHER" id="PTHR42794">
    <property type="entry name" value="HEMIN IMPORT ATP-BINDING PROTEIN HMUV"/>
    <property type="match status" value="1"/>
</dbReference>
<comment type="caution">
    <text evidence="3">The sequence shown here is derived from an EMBL/GenBank/DDBJ whole genome shotgun (WGS) entry which is preliminary data.</text>
</comment>
<accession>A0A8J3YBC3</accession>
<sequence length="106" mass="11063">MFGPYSRHADSADLGARAVIVAHQVDVLELVRDLNHQAARYADTIVAMASGRVVAGGPPDRVVTSDVLSDVFALDAIVVESPATGRPLVVPTEPSTVGARGLQPHP</sequence>
<proteinExistence type="predicted"/>
<evidence type="ECO:0000256" key="1">
    <source>
        <dbReference type="ARBA" id="ARBA00022448"/>
    </source>
</evidence>